<keyword evidence="9" id="KW-0812">Transmembrane</keyword>
<keyword evidence="9" id="KW-1133">Transmembrane helix</keyword>
<dbReference type="InterPro" id="IPR050660">
    <property type="entry name" value="NEK_Ser/Thr_kinase"/>
</dbReference>
<evidence type="ECO:0000256" key="1">
    <source>
        <dbReference type="ARBA" id="ARBA00010886"/>
    </source>
</evidence>
<dbReference type="InterPro" id="IPR036365">
    <property type="entry name" value="PGBD-like_sf"/>
</dbReference>
<dbReference type="SMART" id="SM00220">
    <property type="entry name" value="S_TKc"/>
    <property type="match status" value="1"/>
</dbReference>
<dbReference type="InterPro" id="IPR011009">
    <property type="entry name" value="Kinase-like_dom_sf"/>
</dbReference>
<dbReference type="InterPro" id="IPR036366">
    <property type="entry name" value="PGBDSf"/>
</dbReference>
<dbReference type="GO" id="GO:0005524">
    <property type="term" value="F:ATP binding"/>
    <property type="evidence" value="ECO:0007669"/>
    <property type="project" value="UniProtKB-UniRule"/>
</dbReference>
<sequence>MSDRDPAHPWTGELNTSDLERLGAEPLRRSDPVAIGPYRVLARLGGGGMGRLYLGREAGVDAEGATTYGARALVAVKVIRPEHAEDPRFRRRFEREVEVVRRVHGKYTAGLLGSGFDEEERLWMATAYVPGPSLDDAVRRFGPLPAPVVWRLAGEIGEALATLAAAGIVHRDLKPSNVLLGADGARVIDFGVAHTTDASVLTMTGQHVGTPAFMSPEQADGREAGTASDVFSLGSVLAHAATGRTPFGEGSTADVIHRVVYSPPSEDVLARVAESDQALAELIGRCLDKDAAGRPSPQEVVDAARRHTPAPEWPAALAELIRARSEWSGHAAAVSPMDQLTILRRGAPERTLKPAERKSRRGLVLAAAAAVVAVTVGVVAFAVPGMGSSDDGGKNVAATASKSAQHPHASKSPVAKHSPKPSPETTPASADPATPPAAGGGDGDGGGDGNSGGGAGGGGNGGGGGGNGGGGGGSAETQPPASPNPPAGSATAAPDPPQQTQPPPRTSPPKPWKSCHYYSGIALTQYGDKGNRVRQVQCILKARKYDIGPGGVDGQFGPDTRAAVKRFQRYHHLHVDGIVGEDTWPALRA</sequence>
<accession>A0A1R1S7M5</accession>
<keyword evidence="6 7" id="KW-0067">ATP-binding</keyword>
<evidence type="ECO:0000256" key="3">
    <source>
        <dbReference type="ARBA" id="ARBA00022679"/>
    </source>
</evidence>
<evidence type="ECO:0000256" key="9">
    <source>
        <dbReference type="SAM" id="Phobius"/>
    </source>
</evidence>
<feature type="binding site" evidence="7">
    <location>
        <position position="77"/>
    </location>
    <ligand>
        <name>ATP</name>
        <dbReference type="ChEBI" id="CHEBI:30616"/>
    </ligand>
</feature>
<feature type="compositionally biased region" description="Pro residues" evidence="8">
    <location>
        <begin position="494"/>
        <end position="511"/>
    </location>
</feature>
<keyword evidence="12" id="KW-1185">Reference proteome</keyword>
<dbReference type="PROSITE" id="PS00107">
    <property type="entry name" value="PROTEIN_KINASE_ATP"/>
    <property type="match status" value="1"/>
</dbReference>
<dbReference type="Pfam" id="PF01471">
    <property type="entry name" value="PG_binding_1"/>
    <property type="match status" value="1"/>
</dbReference>
<gene>
    <name evidence="11" type="ORF">SPAR_37653</name>
</gene>
<name>A0A1R1S7M5_9ACTN</name>
<dbReference type="InterPro" id="IPR000719">
    <property type="entry name" value="Prot_kinase_dom"/>
</dbReference>
<keyword evidence="9" id="KW-0472">Membrane</keyword>
<dbReference type="STRING" id="67365.GCA_001704635_01507"/>
<proteinExistence type="inferred from homology"/>
<evidence type="ECO:0000256" key="2">
    <source>
        <dbReference type="ARBA" id="ARBA00012513"/>
    </source>
</evidence>
<evidence type="ECO:0000313" key="12">
    <source>
        <dbReference type="Proteomes" id="UP000186168"/>
    </source>
</evidence>
<evidence type="ECO:0000313" key="11">
    <source>
        <dbReference type="EMBL" id="OMI34198.1"/>
    </source>
</evidence>
<dbReference type="RefSeq" id="WP_065966381.1">
    <property type="nucleotide sequence ID" value="NZ_ASQP01000480.1"/>
</dbReference>
<keyword evidence="3" id="KW-0808">Transferase</keyword>
<feature type="compositionally biased region" description="Low complexity" evidence="8">
    <location>
        <begin position="423"/>
        <end position="432"/>
    </location>
</feature>
<feature type="domain" description="Protein kinase" evidence="10">
    <location>
        <begin position="38"/>
        <end position="310"/>
    </location>
</feature>
<evidence type="ECO:0000259" key="10">
    <source>
        <dbReference type="PROSITE" id="PS50011"/>
    </source>
</evidence>
<dbReference type="Gene3D" id="3.30.200.20">
    <property type="entry name" value="Phosphorylase Kinase, domain 1"/>
    <property type="match status" value="1"/>
</dbReference>
<dbReference type="Proteomes" id="UP000186168">
    <property type="component" value="Unassembled WGS sequence"/>
</dbReference>
<keyword evidence="5 11" id="KW-0418">Kinase</keyword>
<evidence type="ECO:0000256" key="5">
    <source>
        <dbReference type="ARBA" id="ARBA00022777"/>
    </source>
</evidence>
<comment type="similarity">
    <text evidence="1">Belongs to the protein kinase superfamily. NEK Ser/Thr protein kinase family. NIMA subfamily.</text>
</comment>
<feature type="compositionally biased region" description="Gly residues" evidence="8">
    <location>
        <begin position="438"/>
        <end position="474"/>
    </location>
</feature>
<dbReference type="SUPFAM" id="SSF56112">
    <property type="entry name" value="Protein kinase-like (PK-like)"/>
    <property type="match status" value="1"/>
</dbReference>
<dbReference type="InterPro" id="IPR017441">
    <property type="entry name" value="Protein_kinase_ATP_BS"/>
</dbReference>
<feature type="region of interest" description="Disordered" evidence="8">
    <location>
        <begin position="385"/>
        <end position="513"/>
    </location>
</feature>
<dbReference type="SUPFAM" id="SSF47090">
    <property type="entry name" value="PGBD-like"/>
    <property type="match status" value="1"/>
</dbReference>
<reference evidence="11 12" key="1">
    <citation type="submission" date="2013-05" db="EMBL/GenBank/DDBJ databases">
        <title>Genome sequence of Streptomyces sparsogenes DSM 40356.</title>
        <authorList>
            <person name="Coyne S."/>
            <person name="Seebeck F.P."/>
        </authorList>
    </citation>
    <scope>NUCLEOTIDE SEQUENCE [LARGE SCALE GENOMIC DNA]</scope>
    <source>
        <strain evidence="11 12">DSM 40356</strain>
    </source>
</reference>
<organism evidence="11 12">
    <name type="scientific">Streptomyces sparsogenes DSM 40356</name>
    <dbReference type="NCBI Taxonomy" id="1331668"/>
    <lineage>
        <taxon>Bacteria</taxon>
        <taxon>Bacillati</taxon>
        <taxon>Actinomycetota</taxon>
        <taxon>Actinomycetes</taxon>
        <taxon>Kitasatosporales</taxon>
        <taxon>Streptomycetaceae</taxon>
        <taxon>Streptomyces</taxon>
    </lineage>
</organism>
<feature type="transmembrane region" description="Helical" evidence="9">
    <location>
        <begin position="363"/>
        <end position="383"/>
    </location>
</feature>
<dbReference type="PROSITE" id="PS00108">
    <property type="entry name" value="PROTEIN_KINASE_ST"/>
    <property type="match status" value="1"/>
</dbReference>
<keyword evidence="4 7" id="KW-0547">Nucleotide-binding</keyword>
<dbReference type="EMBL" id="ASQP01000480">
    <property type="protein sequence ID" value="OMI34198.1"/>
    <property type="molecule type" value="Genomic_DNA"/>
</dbReference>
<dbReference type="AlphaFoldDB" id="A0A1R1S7M5"/>
<protein>
    <recommendedName>
        <fullName evidence="2">non-specific serine/threonine protein kinase</fullName>
        <ecNumber evidence="2">2.7.11.1</ecNumber>
    </recommendedName>
</protein>
<dbReference type="Gene3D" id="1.10.101.10">
    <property type="entry name" value="PGBD-like superfamily/PGBD"/>
    <property type="match status" value="1"/>
</dbReference>
<dbReference type="Gene3D" id="1.10.510.10">
    <property type="entry name" value="Transferase(Phosphotransferase) domain 1"/>
    <property type="match status" value="1"/>
</dbReference>
<comment type="caution">
    <text evidence="11">The sequence shown here is derived from an EMBL/GenBank/DDBJ whole genome shotgun (WGS) entry which is preliminary data.</text>
</comment>
<evidence type="ECO:0000256" key="7">
    <source>
        <dbReference type="PROSITE-ProRule" id="PRU10141"/>
    </source>
</evidence>
<dbReference type="GeneID" id="96746461"/>
<dbReference type="GO" id="GO:0004674">
    <property type="term" value="F:protein serine/threonine kinase activity"/>
    <property type="evidence" value="ECO:0007669"/>
    <property type="project" value="UniProtKB-EC"/>
</dbReference>
<dbReference type="InterPro" id="IPR008271">
    <property type="entry name" value="Ser/Thr_kinase_AS"/>
</dbReference>
<dbReference type="PROSITE" id="PS50011">
    <property type="entry name" value="PROTEIN_KINASE_DOM"/>
    <property type="match status" value="1"/>
</dbReference>
<evidence type="ECO:0000256" key="6">
    <source>
        <dbReference type="ARBA" id="ARBA00022840"/>
    </source>
</evidence>
<dbReference type="Pfam" id="PF00069">
    <property type="entry name" value="Pkinase"/>
    <property type="match status" value="1"/>
</dbReference>
<evidence type="ECO:0000256" key="4">
    <source>
        <dbReference type="ARBA" id="ARBA00022741"/>
    </source>
</evidence>
<dbReference type="EC" id="2.7.11.1" evidence="2"/>
<evidence type="ECO:0000256" key="8">
    <source>
        <dbReference type="SAM" id="MobiDB-lite"/>
    </source>
</evidence>
<dbReference type="InterPro" id="IPR002477">
    <property type="entry name" value="Peptidoglycan-bd-like"/>
</dbReference>
<dbReference type="PANTHER" id="PTHR43671">
    <property type="entry name" value="SERINE/THREONINE-PROTEIN KINASE NEK"/>
    <property type="match status" value="1"/>
</dbReference>
<dbReference type="CDD" id="cd14014">
    <property type="entry name" value="STKc_PknB_like"/>
    <property type="match status" value="1"/>
</dbReference>
<dbReference type="PANTHER" id="PTHR43671:SF13">
    <property type="entry name" value="SERINE_THREONINE-PROTEIN KINASE NEK2"/>
    <property type="match status" value="1"/>
</dbReference>